<dbReference type="EMBL" id="JACHFD010000001">
    <property type="protein sequence ID" value="MBB5349964.1"/>
    <property type="molecule type" value="Genomic_DNA"/>
</dbReference>
<evidence type="ECO:0000313" key="1">
    <source>
        <dbReference type="EMBL" id="MBB5349964.1"/>
    </source>
</evidence>
<accession>A0A840V2S6</accession>
<name>A0A840V2S6_9BACT</name>
<keyword evidence="2" id="KW-1185">Reference proteome</keyword>
<sequence length="106" mass="12378">MNEPVEIQSRDYWFKVIEMLQQNWALFDPEPEGVVVYFFGDTGGVFDQLRFPSPEEATLALQRNGFRRYADDASASAFLRCPEPPFVRRDHPNGPIYSSGRFWRNE</sequence>
<gene>
    <name evidence="1" type="ORF">HNR46_000185</name>
</gene>
<protein>
    <submittedName>
        <fullName evidence="1">Uncharacterized protein</fullName>
    </submittedName>
</protein>
<comment type="caution">
    <text evidence="1">The sequence shown here is derived from an EMBL/GenBank/DDBJ whole genome shotgun (WGS) entry which is preliminary data.</text>
</comment>
<reference evidence="1 2" key="1">
    <citation type="submission" date="2020-08" db="EMBL/GenBank/DDBJ databases">
        <title>Genomic Encyclopedia of Type Strains, Phase IV (KMG-IV): sequencing the most valuable type-strain genomes for metagenomic binning, comparative biology and taxonomic classification.</title>
        <authorList>
            <person name="Goeker M."/>
        </authorList>
    </citation>
    <scope>NUCLEOTIDE SEQUENCE [LARGE SCALE GENOMIC DNA]</scope>
    <source>
        <strain evidence="1 2">YC6886</strain>
    </source>
</reference>
<dbReference type="Proteomes" id="UP000557717">
    <property type="component" value="Unassembled WGS sequence"/>
</dbReference>
<dbReference type="AlphaFoldDB" id="A0A840V2S6"/>
<proteinExistence type="predicted"/>
<evidence type="ECO:0000313" key="2">
    <source>
        <dbReference type="Proteomes" id="UP000557717"/>
    </source>
</evidence>
<organism evidence="1 2">
    <name type="scientific">Haloferula luteola</name>
    <dbReference type="NCBI Taxonomy" id="595692"/>
    <lineage>
        <taxon>Bacteria</taxon>
        <taxon>Pseudomonadati</taxon>
        <taxon>Verrucomicrobiota</taxon>
        <taxon>Verrucomicrobiia</taxon>
        <taxon>Verrucomicrobiales</taxon>
        <taxon>Verrucomicrobiaceae</taxon>
        <taxon>Haloferula</taxon>
    </lineage>
</organism>
<dbReference type="RefSeq" id="WP_184014887.1">
    <property type="nucleotide sequence ID" value="NZ_JACHFD010000001.1"/>
</dbReference>